<reference evidence="2" key="1">
    <citation type="journal article" date="2015" name="Nature">
        <title>Complex archaea that bridge the gap between prokaryotes and eukaryotes.</title>
        <authorList>
            <person name="Spang A."/>
            <person name="Saw J.H."/>
            <person name="Jorgensen S.L."/>
            <person name="Zaremba-Niedzwiedzka K."/>
            <person name="Martijn J."/>
            <person name="Lind A.E."/>
            <person name="van Eijk R."/>
            <person name="Schleper C."/>
            <person name="Guy L."/>
            <person name="Ettema T.J."/>
        </authorList>
    </citation>
    <scope>NUCLEOTIDE SEQUENCE</scope>
</reference>
<protein>
    <recommendedName>
        <fullName evidence="1">Cupin type-2 domain-containing protein</fullName>
    </recommendedName>
</protein>
<dbReference type="Pfam" id="PF07883">
    <property type="entry name" value="Cupin_2"/>
    <property type="match status" value="1"/>
</dbReference>
<gene>
    <name evidence="2" type="ORF">LCGC14_1596620</name>
</gene>
<proteinExistence type="predicted"/>
<organism evidence="2">
    <name type="scientific">marine sediment metagenome</name>
    <dbReference type="NCBI Taxonomy" id="412755"/>
    <lineage>
        <taxon>unclassified sequences</taxon>
        <taxon>metagenomes</taxon>
        <taxon>ecological metagenomes</taxon>
    </lineage>
</organism>
<name>A0A0F9LCP6_9ZZZZ</name>
<dbReference type="EMBL" id="LAZR01012748">
    <property type="protein sequence ID" value="KKM25280.1"/>
    <property type="molecule type" value="Genomic_DNA"/>
</dbReference>
<evidence type="ECO:0000313" key="2">
    <source>
        <dbReference type="EMBL" id="KKM25280.1"/>
    </source>
</evidence>
<evidence type="ECO:0000259" key="1">
    <source>
        <dbReference type="Pfam" id="PF07883"/>
    </source>
</evidence>
<dbReference type="Gene3D" id="2.60.120.10">
    <property type="entry name" value="Jelly Rolls"/>
    <property type="match status" value="1"/>
</dbReference>
<sequence>MLDLNCEEIETDWATRGFSCDLWVDTPGQSWEDFTHETDEIVTVLEGNMEFEVDGKVYHPKIGEELIIPARAVHSARNIGKTTARWLYGYKGT</sequence>
<feature type="domain" description="Cupin type-2" evidence="1">
    <location>
        <begin position="25"/>
        <end position="87"/>
    </location>
</feature>
<comment type="caution">
    <text evidence="2">The sequence shown here is derived from an EMBL/GenBank/DDBJ whole genome shotgun (WGS) entry which is preliminary data.</text>
</comment>
<dbReference type="SUPFAM" id="SSF51182">
    <property type="entry name" value="RmlC-like cupins"/>
    <property type="match status" value="1"/>
</dbReference>
<dbReference type="InterPro" id="IPR014710">
    <property type="entry name" value="RmlC-like_jellyroll"/>
</dbReference>
<dbReference type="InterPro" id="IPR013096">
    <property type="entry name" value="Cupin_2"/>
</dbReference>
<dbReference type="InterPro" id="IPR011051">
    <property type="entry name" value="RmlC_Cupin_sf"/>
</dbReference>
<dbReference type="AlphaFoldDB" id="A0A0F9LCP6"/>
<accession>A0A0F9LCP6</accession>